<dbReference type="CDD" id="cd06782">
    <property type="entry name" value="cpPDZ_CPP-like"/>
    <property type="match status" value="1"/>
</dbReference>
<dbReference type="Pfam" id="PF22694">
    <property type="entry name" value="CtpB_N-like"/>
    <property type="match status" value="1"/>
</dbReference>
<evidence type="ECO:0000259" key="7">
    <source>
        <dbReference type="PROSITE" id="PS50106"/>
    </source>
</evidence>
<dbReference type="Pfam" id="PF01471">
    <property type="entry name" value="PG_binding_1"/>
    <property type="match status" value="1"/>
</dbReference>
<dbReference type="Proteomes" id="UP001203004">
    <property type="component" value="Unassembled WGS sequence"/>
</dbReference>
<feature type="chain" id="PRO_5046231132" evidence="6">
    <location>
        <begin position="22"/>
        <end position="486"/>
    </location>
</feature>
<dbReference type="SUPFAM" id="SSF50156">
    <property type="entry name" value="PDZ domain-like"/>
    <property type="match status" value="1"/>
</dbReference>
<keyword evidence="3 5" id="KW-0378">Hydrolase</keyword>
<dbReference type="InterPro" id="IPR001478">
    <property type="entry name" value="PDZ"/>
</dbReference>
<dbReference type="EMBL" id="JAMAST010000012">
    <property type="protein sequence ID" value="MCL1632269.1"/>
    <property type="molecule type" value="Genomic_DNA"/>
</dbReference>
<evidence type="ECO:0000256" key="5">
    <source>
        <dbReference type="RuleBase" id="RU004404"/>
    </source>
</evidence>
<dbReference type="PANTHER" id="PTHR32060:SF29">
    <property type="entry name" value="CARBOXY-TERMINAL PROCESSING PROTEASE CTPB"/>
    <property type="match status" value="1"/>
</dbReference>
<dbReference type="InterPro" id="IPR002477">
    <property type="entry name" value="Peptidoglycan-bd-like"/>
</dbReference>
<evidence type="ECO:0000313" key="9">
    <source>
        <dbReference type="Proteomes" id="UP001203004"/>
    </source>
</evidence>
<keyword evidence="2 5" id="KW-0645">Protease</keyword>
<dbReference type="SUPFAM" id="SSF47090">
    <property type="entry name" value="PGBD-like"/>
    <property type="match status" value="1"/>
</dbReference>
<evidence type="ECO:0000256" key="3">
    <source>
        <dbReference type="ARBA" id="ARBA00022801"/>
    </source>
</evidence>
<dbReference type="InterPro" id="IPR004447">
    <property type="entry name" value="Peptidase_S41A"/>
</dbReference>
<dbReference type="PROSITE" id="PS50106">
    <property type="entry name" value="PDZ"/>
    <property type="match status" value="1"/>
</dbReference>
<dbReference type="InterPro" id="IPR036365">
    <property type="entry name" value="PGBD-like_sf"/>
</dbReference>
<dbReference type="CDD" id="cd07560">
    <property type="entry name" value="Peptidase_S41_CPP"/>
    <property type="match status" value="1"/>
</dbReference>
<name>A0ABT0MDD6_9BACL</name>
<accession>A0ABT0MDD6</accession>
<evidence type="ECO:0000256" key="1">
    <source>
        <dbReference type="ARBA" id="ARBA00009179"/>
    </source>
</evidence>
<dbReference type="PANTHER" id="PTHR32060">
    <property type="entry name" value="TAIL-SPECIFIC PROTEASE"/>
    <property type="match status" value="1"/>
</dbReference>
<organism evidence="8 9">
    <name type="scientific">Sporolactobacillus mangiferae</name>
    <dbReference type="NCBI Taxonomy" id="2940498"/>
    <lineage>
        <taxon>Bacteria</taxon>
        <taxon>Bacillati</taxon>
        <taxon>Bacillota</taxon>
        <taxon>Bacilli</taxon>
        <taxon>Bacillales</taxon>
        <taxon>Sporolactobacillaceae</taxon>
        <taxon>Sporolactobacillus</taxon>
    </lineage>
</organism>
<keyword evidence="4 5" id="KW-0720">Serine protease</keyword>
<dbReference type="Gene3D" id="2.30.42.10">
    <property type="match status" value="1"/>
</dbReference>
<dbReference type="Pfam" id="PF00595">
    <property type="entry name" value="PDZ"/>
    <property type="match status" value="1"/>
</dbReference>
<dbReference type="InterPro" id="IPR036366">
    <property type="entry name" value="PGBDSf"/>
</dbReference>
<comment type="similarity">
    <text evidence="1 5">Belongs to the peptidase S41A family.</text>
</comment>
<dbReference type="SMART" id="SM00228">
    <property type="entry name" value="PDZ"/>
    <property type="match status" value="1"/>
</dbReference>
<dbReference type="Gene3D" id="1.10.101.10">
    <property type="entry name" value="PGBD-like superfamily/PGBD"/>
    <property type="match status" value="1"/>
</dbReference>
<evidence type="ECO:0000256" key="2">
    <source>
        <dbReference type="ARBA" id="ARBA00022670"/>
    </source>
</evidence>
<keyword evidence="9" id="KW-1185">Reference proteome</keyword>
<dbReference type="Gene3D" id="3.30.750.44">
    <property type="match status" value="1"/>
</dbReference>
<dbReference type="InterPro" id="IPR055210">
    <property type="entry name" value="CtpA/B_N"/>
</dbReference>
<gene>
    <name evidence="8" type="ORF">M3N64_10000</name>
</gene>
<evidence type="ECO:0000256" key="4">
    <source>
        <dbReference type="ARBA" id="ARBA00022825"/>
    </source>
</evidence>
<sequence length="486" mass="52569">MKKFSGKVVALLMAISLIVGAAGSYAVFSFVQNHDQDSAAAATSEVTAADKDSAKLKAIHDLIEKEYFRKISSSELYDGAINGMIEALNDPFSSYMNAKTASDFTESLSSSFEGIGAEVQMVGKQVTVVSPIKGSPAEKSGLKPKDAIVTINGKSTEGLNINQAVNRIRGKKGTTVRLGIKRPGVSNELTFTIKRDTIPIRTVESKVLKHDGQPIGYIAITQFNENTDREFSTALSKVEEKQIKGLIVDVRGNPGGYLQAVEKIGNLLIASKKPVVQIEDRAGKKQPFYSTLKKKKDYPIAALIDGGSASASEILAGALHEAGGYPLVGVKTFGKGTVQQGIELSDKSELKLTTDKWLTPDGNWIHKKGIKPTVEIKQPAYFYASPINLDKGKKLKADQTSTTIADAQKMLEAAGKKPGRTDGYFSKQTVHAVREFQKDQKLTVTGTIDQKTADALQQATLTAIKAQENDRQLEAAITEIEKDMDR</sequence>
<protein>
    <submittedName>
        <fullName evidence="8">S41 family peptidase</fullName>
    </submittedName>
</protein>
<dbReference type="RefSeq" id="WP_249101828.1">
    <property type="nucleotide sequence ID" value="NZ_JAMAST010000012.1"/>
</dbReference>
<dbReference type="InterPro" id="IPR036034">
    <property type="entry name" value="PDZ_sf"/>
</dbReference>
<dbReference type="Pfam" id="PF03572">
    <property type="entry name" value="Peptidase_S41"/>
    <property type="match status" value="1"/>
</dbReference>
<proteinExistence type="inferred from homology"/>
<feature type="domain" description="PDZ" evidence="7">
    <location>
        <begin position="105"/>
        <end position="169"/>
    </location>
</feature>
<dbReference type="SMART" id="SM00245">
    <property type="entry name" value="TSPc"/>
    <property type="match status" value="1"/>
</dbReference>
<comment type="caution">
    <text evidence="8">The sequence shown here is derived from an EMBL/GenBank/DDBJ whole genome shotgun (WGS) entry which is preliminary data.</text>
</comment>
<dbReference type="InterPro" id="IPR029045">
    <property type="entry name" value="ClpP/crotonase-like_dom_sf"/>
</dbReference>
<feature type="signal peptide" evidence="6">
    <location>
        <begin position="1"/>
        <end position="21"/>
    </location>
</feature>
<dbReference type="InterPro" id="IPR005151">
    <property type="entry name" value="Tail-specific_protease"/>
</dbReference>
<dbReference type="SUPFAM" id="SSF52096">
    <property type="entry name" value="ClpP/crotonase"/>
    <property type="match status" value="1"/>
</dbReference>
<dbReference type="NCBIfam" id="TIGR00225">
    <property type="entry name" value="prc"/>
    <property type="match status" value="1"/>
</dbReference>
<evidence type="ECO:0000313" key="8">
    <source>
        <dbReference type="EMBL" id="MCL1632269.1"/>
    </source>
</evidence>
<reference evidence="8 9" key="1">
    <citation type="submission" date="2022-05" db="EMBL/GenBank/DDBJ databases">
        <title>Sporolactobacillus sp nov CPB3-1, isolated from tree bark (Mangifera indica L.).</title>
        <authorList>
            <person name="Phuengjayaem S."/>
            <person name="Tanasupawat S."/>
        </authorList>
    </citation>
    <scope>NUCLEOTIDE SEQUENCE [LARGE SCALE GENOMIC DNA]</scope>
    <source>
        <strain evidence="8 9">CPB3-1</strain>
    </source>
</reference>
<evidence type="ECO:0000256" key="6">
    <source>
        <dbReference type="SAM" id="SignalP"/>
    </source>
</evidence>
<keyword evidence="6" id="KW-0732">Signal</keyword>
<dbReference type="Gene3D" id="3.90.226.10">
    <property type="entry name" value="2-enoyl-CoA Hydratase, Chain A, domain 1"/>
    <property type="match status" value="1"/>
</dbReference>